<evidence type="ECO:0008006" key="3">
    <source>
        <dbReference type="Google" id="ProtNLM"/>
    </source>
</evidence>
<dbReference type="Proteomes" id="UP000620262">
    <property type="component" value="Unassembled WGS sequence"/>
</dbReference>
<accession>A0ABR9IX40</accession>
<name>A0ABR9IX40_RHIVS</name>
<evidence type="ECO:0000313" key="2">
    <source>
        <dbReference type="Proteomes" id="UP000620262"/>
    </source>
</evidence>
<organism evidence="1 2">
    <name type="scientific">Rhizobium viscosum</name>
    <name type="common">Arthrobacter viscosus</name>
    <dbReference type="NCBI Taxonomy" id="1673"/>
    <lineage>
        <taxon>Bacteria</taxon>
        <taxon>Pseudomonadati</taxon>
        <taxon>Pseudomonadota</taxon>
        <taxon>Alphaproteobacteria</taxon>
        <taxon>Hyphomicrobiales</taxon>
        <taxon>Rhizobiaceae</taxon>
        <taxon>Rhizobium/Agrobacterium group</taxon>
        <taxon>Rhizobium</taxon>
    </lineage>
</organism>
<comment type="caution">
    <text evidence="1">The sequence shown here is derived from an EMBL/GenBank/DDBJ whole genome shotgun (WGS) entry which is preliminary data.</text>
</comment>
<sequence length="75" mass="8540">MVWTMRFPLAQGEALARAVTDTKIVKIEGGGHEIHPEGRERSFLLSMNMTLSSSDRDKTKRGRTCWIVLTFMTQN</sequence>
<proteinExistence type="predicted"/>
<keyword evidence="2" id="KW-1185">Reference proteome</keyword>
<gene>
    <name evidence="1" type="ORF">H4W29_005009</name>
</gene>
<dbReference type="EMBL" id="JADBEC010000002">
    <property type="protein sequence ID" value="MBE1507764.1"/>
    <property type="molecule type" value="Genomic_DNA"/>
</dbReference>
<evidence type="ECO:0000313" key="1">
    <source>
        <dbReference type="EMBL" id="MBE1507764.1"/>
    </source>
</evidence>
<protein>
    <recommendedName>
        <fullName evidence="3">Alpha/beta hydrolase</fullName>
    </recommendedName>
</protein>
<reference evidence="1 2" key="1">
    <citation type="submission" date="2020-10" db="EMBL/GenBank/DDBJ databases">
        <title>Sequencing the genomes of 1000 actinobacteria strains.</title>
        <authorList>
            <person name="Klenk H.-P."/>
        </authorList>
    </citation>
    <scope>NUCLEOTIDE SEQUENCE [LARGE SCALE GENOMIC DNA]</scope>
    <source>
        <strain evidence="1 2">DSM 7307</strain>
    </source>
</reference>